<dbReference type="Proteomes" id="UP000472277">
    <property type="component" value="Chromosome 30"/>
</dbReference>
<dbReference type="InterPro" id="IPR001841">
    <property type="entry name" value="Znf_RING"/>
</dbReference>
<dbReference type="Gene3D" id="3.30.40.10">
    <property type="entry name" value="Zinc/RING finger domain, C3HC4 (zinc finger)"/>
    <property type="match status" value="1"/>
</dbReference>
<dbReference type="CDD" id="cd19800">
    <property type="entry name" value="Bbox2_xNF7-like"/>
    <property type="match status" value="1"/>
</dbReference>
<dbReference type="RefSeq" id="XP_029579950.1">
    <property type="nucleotide sequence ID" value="XM_029724090.1"/>
</dbReference>
<evidence type="ECO:0000313" key="10">
    <source>
        <dbReference type="Ensembl" id="ENSSTUP00000079109.1"/>
    </source>
</evidence>
<dbReference type="PROSITE" id="PS50089">
    <property type="entry name" value="ZF_RING_2"/>
    <property type="match status" value="1"/>
</dbReference>
<dbReference type="SUPFAM" id="SSF49899">
    <property type="entry name" value="Concanavalin A-like lectins/glucanases"/>
    <property type="match status" value="1"/>
</dbReference>
<dbReference type="Pfam" id="PF00643">
    <property type="entry name" value="zf-B_box"/>
    <property type="match status" value="1"/>
</dbReference>
<gene>
    <name evidence="10" type="primary">LOC115168639</name>
</gene>
<dbReference type="InterPro" id="IPR003879">
    <property type="entry name" value="Butyrophylin_SPRY"/>
</dbReference>
<evidence type="ECO:0000313" key="11">
    <source>
        <dbReference type="Proteomes" id="UP000472277"/>
    </source>
</evidence>
<name>A0A674C6J3_SALTR</name>
<feature type="domain" description="B box-type" evidence="8">
    <location>
        <begin position="89"/>
        <end position="126"/>
    </location>
</feature>
<dbReference type="SMART" id="SM00336">
    <property type="entry name" value="BBOX"/>
    <property type="match status" value="1"/>
</dbReference>
<evidence type="ECO:0000256" key="6">
    <source>
        <dbReference type="SAM" id="MobiDB-lite"/>
    </source>
</evidence>
<dbReference type="OMA" id="QYREYEC"/>
<organism evidence="10 11">
    <name type="scientific">Salmo trutta</name>
    <name type="common">Brown trout</name>
    <dbReference type="NCBI Taxonomy" id="8032"/>
    <lineage>
        <taxon>Eukaryota</taxon>
        <taxon>Metazoa</taxon>
        <taxon>Chordata</taxon>
        <taxon>Craniata</taxon>
        <taxon>Vertebrata</taxon>
        <taxon>Euteleostomi</taxon>
        <taxon>Actinopterygii</taxon>
        <taxon>Neopterygii</taxon>
        <taxon>Teleostei</taxon>
        <taxon>Protacanthopterygii</taxon>
        <taxon>Salmoniformes</taxon>
        <taxon>Salmonidae</taxon>
        <taxon>Salmoninae</taxon>
        <taxon>Salmo</taxon>
    </lineage>
</organism>
<dbReference type="Gene3D" id="3.30.160.60">
    <property type="entry name" value="Classic Zinc Finger"/>
    <property type="match status" value="1"/>
</dbReference>
<keyword evidence="1" id="KW-0479">Metal-binding</keyword>
<keyword evidence="2 4" id="KW-0863">Zinc-finger</keyword>
<dbReference type="SUPFAM" id="SSF57845">
    <property type="entry name" value="B-box zinc-binding domain"/>
    <property type="match status" value="1"/>
</dbReference>
<proteinExistence type="predicted"/>
<keyword evidence="5" id="KW-0175">Coiled coil</keyword>
<reference evidence="10" key="2">
    <citation type="submission" date="2025-09" db="UniProtKB">
        <authorList>
            <consortium name="Ensembl"/>
        </authorList>
    </citation>
    <scope>IDENTIFICATION</scope>
</reference>
<dbReference type="GO" id="GO:0008270">
    <property type="term" value="F:zinc ion binding"/>
    <property type="evidence" value="ECO:0007669"/>
    <property type="project" value="UniProtKB-KW"/>
</dbReference>
<dbReference type="Ensembl" id="ENSSTUT00000084231.1">
    <property type="protein sequence ID" value="ENSSTUP00000079109.1"/>
    <property type="gene ID" value="ENSSTUG00000034916.1"/>
</dbReference>
<evidence type="ECO:0000259" key="7">
    <source>
        <dbReference type="PROSITE" id="PS50089"/>
    </source>
</evidence>
<dbReference type="PROSITE" id="PS50188">
    <property type="entry name" value="B302_SPRY"/>
    <property type="match status" value="1"/>
</dbReference>
<evidence type="ECO:0000259" key="9">
    <source>
        <dbReference type="PROSITE" id="PS50188"/>
    </source>
</evidence>
<keyword evidence="3" id="KW-0862">Zinc</keyword>
<dbReference type="GeneTree" id="ENSGT00940000164374"/>
<dbReference type="Gene3D" id="2.60.120.920">
    <property type="match status" value="1"/>
</dbReference>
<dbReference type="InterPro" id="IPR050143">
    <property type="entry name" value="TRIM/RBCC"/>
</dbReference>
<evidence type="ECO:0000256" key="1">
    <source>
        <dbReference type="ARBA" id="ARBA00022723"/>
    </source>
</evidence>
<protein>
    <submittedName>
        <fullName evidence="10">Nuclear factor 7, brain-like</fullName>
    </submittedName>
</protein>
<dbReference type="InParanoid" id="A0A674C6J3"/>
<dbReference type="PANTHER" id="PTHR24103">
    <property type="entry name" value="E3 UBIQUITIN-PROTEIN LIGASE TRIM"/>
    <property type="match status" value="1"/>
</dbReference>
<dbReference type="InterPro" id="IPR001870">
    <property type="entry name" value="B30.2/SPRY"/>
</dbReference>
<dbReference type="AlphaFoldDB" id="A0A674C6J3"/>
<dbReference type="InterPro" id="IPR013083">
    <property type="entry name" value="Znf_RING/FYVE/PHD"/>
</dbReference>
<keyword evidence="11" id="KW-1185">Reference proteome</keyword>
<dbReference type="PRINTS" id="PR01407">
    <property type="entry name" value="BUTYPHLNCDUF"/>
</dbReference>
<reference evidence="10" key="1">
    <citation type="submission" date="2025-08" db="UniProtKB">
        <authorList>
            <consortium name="Ensembl"/>
        </authorList>
    </citation>
    <scope>IDENTIFICATION</scope>
</reference>
<evidence type="ECO:0000256" key="5">
    <source>
        <dbReference type="SAM" id="Coils"/>
    </source>
</evidence>
<accession>A0A674C6J3</accession>
<dbReference type="SMART" id="SM00184">
    <property type="entry name" value="RING"/>
    <property type="match status" value="1"/>
</dbReference>
<feature type="region of interest" description="Disordered" evidence="6">
    <location>
        <begin position="259"/>
        <end position="284"/>
    </location>
</feature>
<evidence type="ECO:0000259" key="8">
    <source>
        <dbReference type="PROSITE" id="PS50119"/>
    </source>
</evidence>
<dbReference type="KEGG" id="stru:115168639"/>
<dbReference type="GeneID" id="115168639"/>
<feature type="coiled-coil region" evidence="5">
    <location>
        <begin position="127"/>
        <end position="204"/>
    </location>
</feature>
<feature type="domain" description="B30.2/SPRY" evidence="9">
    <location>
        <begin position="302"/>
        <end position="494"/>
    </location>
</feature>
<dbReference type="Pfam" id="PF13920">
    <property type="entry name" value="zf-C3HC4_3"/>
    <property type="match status" value="1"/>
</dbReference>
<dbReference type="InterPro" id="IPR043136">
    <property type="entry name" value="B30.2/SPRY_sf"/>
</dbReference>
<dbReference type="OrthoDB" id="654191at2759"/>
<dbReference type="InterPro" id="IPR000315">
    <property type="entry name" value="Znf_B-box"/>
</dbReference>
<feature type="domain" description="RING-type" evidence="7">
    <location>
        <begin position="12"/>
        <end position="50"/>
    </location>
</feature>
<evidence type="ECO:0000256" key="4">
    <source>
        <dbReference type="PROSITE-ProRule" id="PRU00024"/>
    </source>
</evidence>
<evidence type="ECO:0000256" key="3">
    <source>
        <dbReference type="ARBA" id="ARBA00022833"/>
    </source>
</evidence>
<dbReference type="InterPro" id="IPR013320">
    <property type="entry name" value="ConA-like_dom_sf"/>
</dbReference>
<evidence type="ECO:0000256" key="2">
    <source>
        <dbReference type="ARBA" id="ARBA00022771"/>
    </source>
</evidence>
<dbReference type="SUPFAM" id="SSF57850">
    <property type="entry name" value="RING/U-box"/>
    <property type="match status" value="1"/>
</dbReference>
<sequence>MASTAYIEELTCSVCLSLFTDPVSLSCGHSFCRQCFTHFRRTQNLCPHCRARISTAEGNLSTNHILKSLANKAKEEAVRDEKRGGTDWLCPDHDEKLKLFCETDQQLVCVICRDGEKHDGHKFKPIKEAALARRRELDEAIQFLTSDNSSVEQLAEQQEEEMTKTKTKSCQLRTQISSQFEEMHQFLKKREEKIKNELQVKEEKTLKKMRGNLESMELILSERKEKEVMMKSAQDIPDSEGFLHWWNDMGLSEIKALKDRDIPPPERHGEATTEDATKERPYKSRVHDLKVTPVSFSLGPYESHLQFFVWKEMLQVIKPLPERLTLQTLSQKLTISNDRRSVFCTPGNAESAFLTHSARHQSQQSKLVSKSKFSTGQHCWEIEVGSGAFWELGVKQISARFLFGLLGSRTVCLRYRNQKYTIHGTVTEKQITFSDTPRKIALYLNCATKELSFYNADDMSIIYTLVCNWKDVSAYFNIGECDGVDSDPLAVCWY</sequence>
<dbReference type="PROSITE" id="PS50119">
    <property type="entry name" value="ZF_BBOX"/>
    <property type="match status" value="1"/>
</dbReference>